<evidence type="ECO:0000313" key="1">
    <source>
        <dbReference type="EMBL" id="SOR28627.1"/>
    </source>
</evidence>
<dbReference type="AlphaFoldDB" id="A0A2N9AMP3"/>
<name>A0A2N9AMP3_METEX</name>
<dbReference type="RefSeq" id="WP_012753369.1">
    <property type="nucleotide sequence ID" value="NZ_CP110131.1"/>
</dbReference>
<protein>
    <recommendedName>
        <fullName evidence="3">UspA domain-containing protein</fullName>
    </recommendedName>
</protein>
<organism evidence="1 2">
    <name type="scientific">Methylorubrum extorquens</name>
    <name type="common">Methylobacterium dichloromethanicum</name>
    <name type="synonym">Methylobacterium extorquens</name>
    <dbReference type="NCBI Taxonomy" id="408"/>
    <lineage>
        <taxon>Bacteria</taxon>
        <taxon>Pseudomonadati</taxon>
        <taxon>Pseudomonadota</taxon>
        <taxon>Alphaproteobacteria</taxon>
        <taxon>Hyphomicrobiales</taxon>
        <taxon>Methylobacteriaceae</taxon>
        <taxon>Methylorubrum</taxon>
    </lineage>
</organism>
<proteinExistence type="predicted"/>
<dbReference type="GeneID" id="72991294"/>
<reference evidence="2" key="1">
    <citation type="submission" date="2017-10" db="EMBL/GenBank/DDBJ databases">
        <authorList>
            <person name="Regsiter A."/>
            <person name="William W."/>
        </authorList>
    </citation>
    <scope>NUCLEOTIDE SEQUENCE [LARGE SCALE GENOMIC DNA]</scope>
</reference>
<evidence type="ECO:0000313" key="2">
    <source>
        <dbReference type="Proteomes" id="UP000233769"/>
    </source>
</evidence>
<dbReference type="OMA" id="VTVMEIC"/>
<dbReference type="Gene3D" id="3.40.50.12370">
    <property type="match status" value="1"/>
</dbReference>
<dbReference type="Proteomes" id="UP000233769">
    <property type="component" value="Chromosome tk0001"/>
</dbReference>
<evidence type="ECO:0008006" key="3">
    <source>
        <dbReference type="Google" id="ProtNLM"/>
    </source>
</evidence>
<sequence length="272" mass="29566">MSIVSIMVAVDDGRHASARVRLAAGLAHRLGARLIGAAAYMPDYPQGYGETAVPMGIVIEEIRQAALARLAGTERSFRNASWLNDRIEWRSDLTAPVRFLKDQSRAADLVVVGLCADDEGVADGMAVDVGDALMGLGRPVLVVPPGVEHLEAGRVIIGWKNTLQTRRAVTDAMPILRCAEAVWVFRISDGKDRAEVEDVVRYLSLHDVNATAHPAKPSGWTVADEMQKAVRDFDADLIVAGAYGYSRLREWFFGGVTRDLLAKPSVCCLMSH</sequence>
<gene>
    <name evidence="1" type="ORF">TK0001_2025</name>
</gene>
<dbReference type="EMBL" id="LT962688">
    <property type="protein sequence ID" value="SOR28627.1"/>
    <property type="molecule type" value="Genomic_DNA"/>
</dbReference>
<dbReference type="SUPFAM" id="SSF52402">
    <property type="entry name" value="Adenine nucleotide alpha hydrolases-like"/>
    <property type="match status" value="2"/>
</dbReference>
<accession>A0A2N9AMP3</accession>